<name>A0A0G4HKM6_9ALVE</name>
<protein>
    <submittedName>
        <fullName evidence="1">Uncharacterized protein</fullName>
    </submittedName>
</protein>
<proteinExistence type="predicted"/>
<organism evidence="1">
    <name type="scientific">Chromera velia CCMP2878</name>
    <dbReference type="NCBI Taxonomy" id="1169474"/>
    <lineage>
        <taxon>Eukaryota</taxon>
        <taxon>Sar</taxon>
        <taxon>Alveolata</taxon>
        <taxon>Colpodellida</taxon>
        <taxon>Chromeraceae</taxon>
        <taxon>Chromera</taxon>
    </lineage>
</organism>
<sequence>LTKSGRFDGASQLGPFRALWTSLARCSNRVIPVRFRTVVGLSGDHCWAGAVDRLLVELSFDEFPLEFFTFFRVSTKLSETMRNDLHSLSECPLGPGRSH</sequence>
<accession>A0A0G4HKM6</accession>
<reference evidence="1" key="1">
    <citation type="submission" date="2014-11" db="EMBL/GenBank/DDBJ databases">
        <authorList>
            <person name="Otto D Thomas"/>
            <person name="Naeem Raeece"/>
        </authorList>
    </citation>
    <scope>NUCLEOTIDE SEQUENCE</scope>
</reference>
<evidence type="ECO:0000313" key="1">
    <source>
        <dbReference type="EMBL" id="CEM44652.1"/>
    </source>
</evidence>
<dbReference type="EMBL" id="CDMZ01002980">
    <property type="protein sequence ID" value="CEM44652.1"/>
    <property type="molecule type" value="Genomic_DNA"/>
</dbReference>
<dbReference type="VEuPathDB" id="CryptoDB:Cvel_28492"/>
<feature type="non-terminal residue" evidence="1">
    <location>
        <position position="1"/>
    </location>
</feature>
<dbReference type="AlphaFoldDB" id="A0A0G4HKM6"/>
<gene>
    <name evidence="1" type="ORF">Cvel_28492</name>
</gene>